<dbReference type="RefSeq" id="WP_012720129.1">
    <property type="nucleotide sequence ID" value="NC_012634.1"/>
</dbReference>
<sequence>MNNKNTPKDSSELSIADTKESNRNHEQVDSNSSNTSERPRHDELFKKVMSEPVAAREFLEHYLPVTFKNKINLNSIKIEKESFVTEDLRKRLSDVVYSVSLKNDNIKDSTTEKSVHNDKAYVYVLIEHQSSSDYWIAFRLWQYMLLLCERHKDANNNKSSVTKEKDNKLPLICPIVVYANDKPYNAPRSFWELFEDSKTAKDMMGDEYLLVDLQKQSDDEIEKKKHLGMMEYMLKHIKARDILNLWQSLLEKFESSIEIDKENGYIYIKWLLWYSDAKVSEDKQVELASIIAKHLKKEDQEELMRTIADKYIDEGVQKGMVQGMQIGEARGMQIASSIAMQILRIDGKIDPRNNTDSLFLI</sequence>
<evidence type="ECO:0000313" key="4">
    <source>
        <dbReference type="EMBL" id="ACP54023.1"/>
    </source>
</evidence>
<evidence type="ECO:0000259" key="3">
    <source>
        <dbReference type="Pfam" id="PF04754"/>
    </source>
</evidence>
<organism evidence="4 5">
    <name type="scientific">Rickettsia africae (strain ESF-5)</name>
    <dbReference type="NCBI Taxonomy" id="347255"/>
    <lineage>
        <taxon>Bacteria</taxon>
        <taxon>Pseudomonadati</taxon>
        <taxon>Pseudomonadota</taxon>
        <taxon>Alphaproteobacteria</taxon>
        <taxon>Rickettsiales</taxon>
        <taxon>Rickettsiaceae</taxon>
        <taxon>Rickettsieae</taxon>
        <taxon>Rickettsia</taxon>
        <taxon>spotted fever group</taxon>
    </lineage>
</organism>
<dbReference type="KEGG" id="raf:RAF_pORF1264"/>
<feature type="compositionally biased region" description="Basic and acidic residues" evidence="2">
    <location>
        <begin position="1"/>
        <end position="28"/>
    </location>
</feature>
<gene>
    <name evidence="4" type="ordered locus">RAF_pORF1264</name>
</gene>
<dbReference type="Pfam" id="PF04754">
    <property type="entry name" value="Transposase_31"/>
    <property type="match status" value="1"/>
</dbReference>
<dbReference type="NCBIfam" id="TIGR01784">
    <property type="entry name" value="T_den_put_tspse"/>
    <property type="match status" value="1"/>
</dbReference>
<protein>
    <submittedName>
        <fullName evidence="4">Transposase and inactivated derivative</fullName>
    </submittedName>
</protein>
<dbReference type="HOGENOM" id="CLU_059548_1_1_5"/>
<proteinExistence type="inferred from homology"/>
<feature type="region of interest" description="Disordered" evidence="2">
    <location>
        <begin position="1"/>
        <end position="41"/>
    </location>
</feature>
<comment type="similarity">
    <text evidence="1">Belongs to the Rpn/YhgA-like nuclease family.</text>
</comment>
<dbReference type="Proteomes" id="UP000002305">
    <property type="component" value="Plasmid pRAF"/>
</dbReference>
<keyword evidence="5" id="KW-1185">Reference proteome</keyword>
<accession>C3PPD7</accession>
<evidence type="ECO:0000256" key="1">
    <source>
        <dbReference type="ARBA" id="ARBA00009787"/>
    </source>
</evidence>
<dbReference type="AlphaFoldDB" id="C3PPD7"/>
<evidence type="ECO:0000256" key="2">
    <source>
        <dbReference type="SAM" id="MobiDB-lite"/>
    </source>
</evidence>
<reference evidence="4 5" key="1">
    <citation type="journal article" date="2009" name="BMC Genomics">
        <title>Analysis of the Rickettsia africae genome reveals that virulence acquisition in Rickettsia species may be explained by genome reduction.</title>
        <authorList>
            <person name="Fournier P.-E."/>
            <person name="El Karkouri K."/>
            <person name="Leroy Q."/>
            <person name="Robert C."/>
            <person name="Giumelli B."/>
            <person name="Renesto P."/>
            <person name="Socolovschi C."/>
            <person name="Parola P."/>
            <person name="Audic S."/>
            <person name="Raoult D."/>
        </authorList>
    </citation>
    <scope>NUCLEOTIDE SEQUENCE [LARGE SCALE GENOMIC DNA]</scope>
    <source>
        <strain evidence="4 5">ESF-5</strain>
    </source>
</reference>
<dbReference type="InterPro" id="IPR006842">
    <property type="entry name" value="Transposase_31"/>
</dbReference>
<dbReference type="PANTHER" id="PTHR34611:SF2">
    <property type="entry name" value="INACTIVE RECOMBINATION-PROMOTING NUCLEASE-LIKE PROTEIN RPNE-RELATED"/>
    <property type="match status" value="1"/>
</dbReference>
<dbReference type="GO" id="GO:1990238">
    <property type="term" value="F:double-stranded DNA endonuclease activity"/>
    <property type="evidence" value="ECO:0007669"/>
    <property type="project" value="TreeGrafter"/>
</dbReference>
<feature type="domain" description="Transposase (putative) YhgA-like" evidence="3">
    <location>
        <begin position="40"/>
        <end position="262"/>
    </location>
</feature>
<dbReference type="PANTHER" id="PTHR34611">
    <property type="match status" value="1"/>
</dbReference>
<name>C3PPD7_RICAE</name>
<dbReference type="InterPro" id="IPR010106">
    <property type="entry name" value="RpnA"/>
</dbReference>
<keyword evidence="4" id="KW-0614">Plasmid</keyword>
<evidence type="ECO:0000313" key="5">
    <source>
        <dbReference type="Proteomes" id="UP000002305"/>
    </source>
</evidence>
<dbReference type="InterPro" id="IPR051699">
    <property type="entry name" value="Rpn/YhgA-like_nuclease"/>
</dbReference>
<dbReference type="GO" id="GO:0006310">
    <property type="term" value="P:DNA recombination"/>
    <property type="evidence" value="ECO:0007669"/>
    <property type="project" value="TreeGrafter"/>
</dbReference>
<geneLocation type="plasmid" evidence="4 5">
    <name>pRAF</name>
</geneLocation>
<dbReference type="EMBL" id="CP001613">
    <property type="protein sequence ID" value="ACP54023.1"/>
    <property type="molecule type" value="Genomic_DNA"/>
</dbReference>